<keyword evidence="4" id="KW-0732">Signal</keyword>
<dbReference type="Pfam" id="PF00328">
    <property type="entry name" value="His_Phos_2"/>
    <property type="match status" value="1"/>
</dbReference>
<accession>A0AAW0GFV8</accession>
<dbReference type="AlphaFoldDB" id="A0AAW0GFV8"/>
<dbReference type="EMBL" id="JASBNA010000011">
    <property type="protein sequence ID" value="KAK7688366.1"/>
    <property type="molecule type" value="Genomic_DNA"/>
</dbReference>
<sequence>MSRYPLASLAFLLSGAYCAHAGRSILNIRAVDGVEVPHVRPQILESNTSGEFNVLEHLAGISPYFDSPGVSLPKDPPSSCHVERAAYIIRHSNIYANDFDYEQYIQPFTQKVFDFGSQRSNFSAIPQLAFLANWSTPITNASEQVEQLTPSGASSAQALGKVLSGQYSDLIQNLSNTSAFNVWTASAARDIDSAGPFVEGLFGKTATLVNGTTNVTGPNLVRTSENETLSANTLVPHETCNNFDSAAGSNQSMAWIDTYTAPIIQRFNTALPSFNFTALDVYAMQQLCGYETVITNSSNFCSAFEPNDWLGFEYANDLMYWYSLGYGQPLAPTLGMPWLNATAELLSSPTPSQSLWFSFTHREEPPFILTALNLFNNSAYTQSSNVNDTMPTSEINFSRAWKTSDILPFLGHIALERLECEPPIPSFTTNSYIRVLVNSAPIPIPGCQSGPGASCPLSDFTDYVQERNAIYGDFVGRCGIDNQNGNATNTLGIYEGEVPQVPDSS</sequence>
<keyword evidence="6" id="KW-1185">Reference proteome</keyword>
<gene>
    <name evidence="5" type="ORF">QCA50_008738</name>
</gene>
<feature type="disulfide bond" evidence="3">
    <location>
        <begin position="80"/>
        <end position="420"/>
    </location>
</feature>
<keyword evidence="1" id="KW-0378">Hydrolase</keyword>
<keyword evidence="3" id="KW-1015">Disulfide bond</keyword>
<feature type="chain" id="PRO_5043676410" evidence="4">
    <location>
        <begin position="22"/>
        <end position="505"/>
    </location>
</feature>
<evidence type="ECO:0000256" key="4">
    <source>
        <dbReference type="SAM" id="SignalP"/>
    </source>
</evidence>
<protein>
    <submittedName>
        <fullName evidence="5">Uncharacterized protein</fullName>
    </submittedName>
</protein>
<feature type="signal peptide" evidence="4">
    <location>
        <begin position="1"/>
        <end position="21"/>
    </location>
</feature>
<evidence type="ECO:0000256" key="3">
    <source>
        <dbReference type="PIRSR" id="PIRSR000894-2"/>
    </source>
</evidence>
<dbReference type="GO" id="GO:0009277">
    <property type="term" value="C:fungal-type cell wall"/>
    <property type="evidence" value="ECO:0007669"/>
    <property type="project" value="TreeGrafter"/>
</dbReference>
<dbReference type="InterPro" id="IPR029033">
    <property type="entry name" value="His_PPase_superfam"/>
</dbReference>
<evidence type="ECO:0000313" key="6">
    <source>
        <dbReference type="Proteomes" id="UP001385951"/>
    </source>
</evidence>
<evidence type="ECO:0000313" key="5">
    <source>
        <dbReference type="EMBL" id="KAK7688366.1"/>
    </source>
</evidence>
<comment type="caution">
    <text evidence="5">The sequence shown here is derived from an EMBL/GenBank/DDBJ whole genome shotgun (WGS) entry which is preliminary data.</text>
</comment>
<dbReference type="PANTHER" id="PTHR20963">
    <property type="entry name" value="MULTIPLE INOSITOL POLYPHOSPHATE PHOSPHATASE-RELATED"/>
    <property type="match status" value="1"/>
</dbReference>
<dbReference type="Gene3D" id="3.40.50.1240">
    <property type="entry name" value="Phosphoglycerate mutase-like"/>
    <property type="match status" value="1"/>
</dbReference>
<dbReference type="InterPro" id="IPR016274">
    <property type="entry name" value="Histidine_acid_Pase_euk"/>
</dbReference>
<evidence type="ECO:0000256" key="1">
    <source>
        <dbReference type="ARBA" id="ARBA00022801"/>
    </source>
</evidence>
<dbReference type="PANTHER" id="PTHR20963:SF14">
    <property type="entry name" value="ACID PHOSPHATASE, PUTATIVE-RELATED"/>
    <property type="match status" value="1"/>
</dbReference>
<dbReference type="CDD" id="cd07061">
    <property type="entry name" value="HP_HAP_like"/>
    <property type="match status" value="1"/>
</dbReference>
<dbReference type="Proteomes" id="UP001385951">
    <property type="component" value="Unassembled WGS sequence"/>
</dbReference>
<feature type="disulfide bond" evidence="3">
    <location>
        <begin position="288"/>
        <end position="301"/>
    </location>
</feature>
<dbReference type="GO" id="GO:0003993">
    <property type="term" value="F:acid phosphatase activity"/>
    <property type="evidence" value="ECO:0007669"/>
    <property type="project" value="TreeGrafter"/>
</dbReference>
<keyword evidence="2" id="KW-0325">Glycoprotein</keyword>
<reference evidence="5 6" key="1">
    <citation type="submission" date="2022-09" db="EMBL/GenBank/DDBJ databases">
        <authorList>
            <person name="Palmer J.M."/>
        </authorList>
    </citation>
    <scope>NUCLEOTIDE SEQUENCE [LARGE SCALE GENOMIC DNA]</scope>
    <source>
        <strain evidence="5 6">DSM 7382</strain>
    </source>
</reference>
<feature type="disulfide bond" evidence="3">
    <location>
        <begin position="447"/>
        <end position="455"/>
    </location>
</feature>
<dbReference type="PIRSF" id="PIRSF000894">
    <property type="entry name" value="Acid_phosphatase"/>
    <property type="match status" value="1"/>
</dbReference>
<dbReference type="SUPFAM" id="SSF53254">
    <property type="entry name" value="Phosphoglycerate mutase-like"/>
    <property type="match status" value="1"/>
</dbReference>
<dbReference type="InterPro" id="IPR000560">
    <property type="entry name" value="His_Pase_clade-2"/>
</dbReference>
<name>A0AAW0GFV8_9APHY</name>
<proteinExistence type="predicted"/>
<evidence type="ECO:0000256" key="2">
    <source>
        <dbReference type="ARBA" id="ARBA00023180"/>
    </source>
</evidence>
<organism evidence="5 6">
    <name type="scientific">Cerrena zonata</name>
    <dbReference type="NCBI Taxonomy" id="2478898"/>
    <lineage>
        <taxon>Eukaryota</taxon>
        <taxon>Fungi</taxon>
        <taxon>Dikarya</taxon>
        <taxon>Basidiomycota</taxon>
        <taxon>Agaricomycotina</taxon>
        <taxon>Agaricomycetes</taxon>
        <taxon>Polyporales</taxon>
        <taxon>Cerrenaceae</taxon>
        <taxon>Cerrena</taxon>
    </lineage>
</organism>